<evidence type="ECO:0000313" key="1">
    <source>
        <dbReference type="EMBL" id="PLM49007.1"/>
    </source>
</evidence>
<sequence length="404" mass="42432">MLGQKVTVQQAMDYLLNKGNAVRLSTYCLLSATENSAFAAALEGAKGADGYACRVIVNDTGRPVKLTERFLFQSVESTSVLGEKYNENLCGVVGEFELATGAGFDFISCYSPFINIVVTDGGGNSVDAATPSDSDFAVRMESGVIAPEFHITGYGYGGYLFGSAGEWNGETAPGVQCVHKSSLAAFGGAAALYVRGTTGFGNITSVWEEGVTHYSLIDTAYDVQIASYENFIPAAGAGQLMLRSCGSMHIGKLLTGAWGVPQVKIFDCPSVDIGTHLSVLGNSDVNTEDTYAADISGSVVHIGSSQLLKLGCGYRVGHGGSLFVDNINGNILNQAVSLTNNTSYDGLSTSTASSVTVKSARLFRGNSSLVLSSKDMFHVDATITSGKLELQSVEAIGFNYQRTS</sequence>
<comment type="caution">
    <text evidence="1">The sequence shown here is derived from an EMBL/GenBank/DDBJ whole genome shotgun (WGS) entry which is preliminary data.</text>
</comment>
<protein>
    <submittedName>
        <fullName evidence="1">Uncharacterized protein</fullName>
    </submittedName>
</protein>
<reference evidence="1 2" key="2">
    <citation type="submission" date="2018-01" db="EMBL/GenBank/DDBJ databases">
        <title>Genomic study of Klebsiella pneumoniae.</title>
        <authorList>
            <person name="Yang Y."/>
            <person name="Bicalho R."/>
        </authorList>
    </citation>
    <scope>NUCLEOTIDE SEQUENCE [LARGE SCALE GENOMIC DNA]</scope>
    <source>
        <strain evidence="1 2">A2</strain>
    </source>
</reference>
<dbReference type="Proteomes" id="UP000234661">
    <property type="component" value="Unassembled WGS sequence"/>
</dbReference>
<gene>
    <name evidence="1" type="ORF">CWM85_34135</name>
</gene>
<feature type="non-terminal residue" evidence="1">
    <location>
        <position position="404"/>
    </location>
</feature>
<name>A0A2J4YEA1_9ENTR</name>
<dbReference type="EMBL" id="PIET01001761">
    <property type="protein sequence ID" value="PLM49007.1"/>
    <property type="molecule type" value="Genomic_DNA"/>
</dbReference>
<dbReference type="AlphaFoldDB" id="A0A2J4YEA1"/>
<accession>A0A2J4YEA1</accession>
<reference evidence="1 2" key="1">
    <citation type="submission" date="2017-11" db="EMBL/GenBank/DDBJ databases">
        <authorList>
            <person name="Han C.G."/>
        </authorList>
    </citation>
    <scope>NUCLEOTIDE SEQUENCE [LARGE SCALE GENOMIC DNA]</scope>
    <source>
        <strain evidence="1 2">A2</strain>
    </source>
</reference>
<organism evidence="1 2">
    <name type="scientific">Klebsiella michiganensis</name>
    <dbReference type="NCBI Taxonomy" id="1134687"/>
    <lineage>
        <taxon>Bacteria</taxon>
        <taxon>Pseudomonadati</taxon>
        <taxon>Pseudomonadota</taxon>
        <taxon>Gammaproteobacteria</taxon>
        <taxon>Enterobacterales</taxon>
        <taxon>Enterobacteriaceae</taxon>
        <taxon>Klebsiella/Raoultella group</taxon>
        <taxon>Klebsiella</taxon>
    </lineage>
</organism>
<evidence type="ECO:0000313" key="2">
    <source>
        <dbReference type="Proteomes" id="UP000234661"/>
    </source>
</evidence>
<proteinExistence type="predicted"/>